<feature type="domain" description="Flavodoxin-like" evidence="1">
    <location>
        <begin position="3"/>
        <end position="74"/>
    </location>
</feature>
<accession>A0A174KX82</accession>
<dbReference type="EMBL" id="CZAB01000023">
    <property type="protein sequence ID" value="CUP14075.1"/>
    <property type="molecule type" value="Genomic_DNA"/>
</dbReference>
<dbReference type="InterPro" id="IPR029039">
    <property type="entry name" value="Flavoprotein-like_sf"/>
</dbReference>
<organism evidence="2 3">
    <name type="scientific">Enterocloster clostridioformis</name>
    <dbReference type="NCBI Taxonomy" id="1531"/>
    <lineage>
        <taxon>Bacteria</taxon>
        <taxon>Bacillati</taxon>
        <taxon>Bacillota</taxon>
        <taxon>Clostridia</taxon>
        <taxon>Lachnospirales</taxon>
        <taxon>Lachnospiraceae</taxon>
        <taxon>Enterocloster</taxon>
    </lineage>
</organism>
<dbReference type="Gene3D" id="3.40.50.360">
    <property type="match status" value="1"/>
</dbReference>
<name>A0A174KX82_9FIRM</name>
<dbReference type="InterPro" id="IPR008254">
    <property type="entry name" value="Flavodoxin/NO_synth"/>
</dbReference>
<dbReference type="SUPFAM" id="SSF52218">
    <property type="entry name" value="Flavoproteins"/>
    <property type="match status" value="1"/>
</dbReference>
<reference evidence="2 3" key="1">
    <citation type="submission" date="2015-09" db="EMBL/GenBank/DDBJ databases">
        <authorList>
            <consortium name="Pathogen Informatics"/>
        </authorList>
    </citation>
    <scope>NUCLEOTIDE SEQUENCE [LARGE SCALE GENOMIC DNA]</scope>
    <source>
        <strain evidence="2 3">2789STDY5834865</strain>
    </source>
</reference>
<dbReference type="AlphaFoldDB" id="A0A174KX82"/>
<evidence type="ECO:0000259" key="1">
    <source>
        <dbReference type="Pfam" id="PF12682"/>
    </source>
</evidence>
<protein>
    <submittedName>
        <fullName evidence="2">Flavodoxins</fullName>
    </submittedName>
</protein>
<gene>
    <name evidence="2" type="ORF">ERS852480_02709</name>
</gene>
<dbReference type="GO" id="GO:0016651">
    <property type="term" value="F:oxidoreductase activity, acting on NAD(P)H"/>
    <property type="evidence" value="ECO:0007669"/>
    <property type="project" value="UniProtKB-ARBA"/>
</dbReference>
<sequence>MSKTLVAYFSASGVTAKLAKSLAQVTGADLHEIQPAEPYSSADLDWTNKKSRSSVEMNDPSYRPAIGNQVADTDRVLKDCCSWDTRWKQGRRFGSVKAADLKSWVDGLGL</sequence>
<dbReference type="Pfam" id="PF12682">
    <property type="entry name" value="Flavodoxin_4"/>
    <property type="match status" value="1"/>
</dbReference>
<proteinExistence type="predicted"/>
<dbReference type="GO" id="GO:0010181">
    <property type="term" value="F:FMN binding"/>
    <property type="evidence" value="ECO:0007669"/>
    <property type="project" value="InterPro"/>
</dbReference>
<evidence type="ECO:0000313" key="2">
    <source>
        <dbReference type="EMBL" id="CUP14075.1"/>
    </source>
</evidence>
<evidence type="ECO:0000313" key="3">
    <source>
        <dbReference type="Proteomes" id="UP000095512"/>
    </source>
</evidence>
<dbReference type="Proteomes" id="UP000095512">
    <property type="component" value="Unassembled WGS sequence"/>
</dbReference>